<organism evidence="3">
    <name type="scientific">freshwater metagenome</name>
    <dbReference type="NCBI Taxonomy" id="449393"/>
    <lineage>
        <taxon>unclassified sequences</taxon>
        <taxon>metagenomes</taxon>
        <taxon>ecological metagenomes</taxon>
    </lineage>
</organism>
<dbReference type="HAMAP" id="MF_00528">
    <property type="entry name" value="Maf"/>
    <property type="match status" value="1"/>
</dbReference>
<dbReference type="Gene3D" id="3.90.950.10">
    <property type="match status" value="1"/>
</dbReference>
<dbReference type="CDD" id="cd00555">
    <property type="entry name" value="Maf"/>
    <property type="match status" value="1"/>
</dbReference>
<gene>
    <name evidence="3" type="ORF">UFOPK3772_02545</name>
</gene>
<keyword evidence="2" id="KW-0378">Hydrolase</keyword>
<sequence>MSVVRLVLASASPARRRVLTEAGITPIVQVSQVDEDALTAELQPIGPAELALALARAKALDVAAHFAGRDDTLVVGCDSVFDLDGIAYGKPLTSDVAIDRIRSMSGRTGHLHTGHWAIRGNRSTGTTTTTGLTFAELSEEEIIGYVATGEPLNVAGAFTLDGHSAPFIRRIVGDPSNVIGISMPTMRDLARDLGLSWPDLWTST</sequence>
<dbReference type="SUPFAM" id="SSF52972">
    <property type="entry name" value="ITPase-like"/>
    <property type="match status" value="1"/>
</dbReference>
<evidence type="ECO:0000256" key="2">
    <source>
        <dbReference type="ARBA" id="ARBA00022801"/>
    </source>
</evidence>
<reference evidence="3" key="1">
    <citation type="submission" date="2020-05" db="EMBL/GenBank/DDBJ databases">
        <authorList>
            <person name="Chiriac C."/>
            <person name="Salcher M."/>
            <person name="Ghai R."/>
            <person name="Kavagutti S V."/>
        </authorList>
    </citation>
    <scope>NUCLEOTIDE SEQUENCE</scope>
</reference>
<dbReference type="InterPro" id="IPR029001">
    <property type="entry name" value="ITPase-like_fam"/>
</dbReference>
<dbReference type="GO" id="GO:0047429">
    <property type="term" value="F:nucleoside triphosphate diphosphatase activity"/>
    <property type="evidence" value="ECO:0007669"/>
    <property type="project" value="InterPro"/>
</dbReference>
<dbReference type="AlphaFoldDB" id="A0A6J7LD28"/>
<dbReference type="NCBIfam" id="TIGR00172">
    <property type="entry name" value="maf"/>
    <property type="match status" value="1"/>
</dbReference>
<dbReference type="PANTHER" id="PTHR43213">
    <property type="entry name" value="BIFUNCTIONAL DTTP/UTP PYROPHOSPHATASE/METHYLTRANSFERASE PROTEIN-RELATED"/>
    <property type="match status" value="1"/>
</dbReference>
<dbReference type="InterPro" id="IPR003697">
    <property type="entry name" value="Maf-like"/>
</dbReference>
<dbReference type="PANTHER" id="PTHR43213:SF5">
    <property type="entry name" value="BIFUNCTIONAL DTTP_UTP PYROPHOSPHATASE_METHYLTRANSFERASE PROTEIN-RELATED"/>
    <property type="match status" value="1"/>
</dbReference>
<protein>
    <submittedName>
        <fullName evidence="3">Unannotated protein</fullName>
    </submittedName>
</protein>
<dbReference type="EMBL" id="CAFBNE010000101">
    <property type="protein sequence ID" value="CAB4964683.1"/>
    <property type="molecule type" value="Genomic_DNA"/>
</dbReference>
<accession>A0A6J7LD28</accession>
<evidence type="ECO:0000313" key="3">
    <source>
        <dbReference type="EMBL" id="CAB4964683.1"/>
    </source>
</evidence>
<dbReference type="Pfam" id="PF02545">
    <property type="entry name" value="Maf"/>
    <property type="match status" value="1"/>
</dbReference>
<proteinExistence type="inferred from homology"/>
<name>A0A6J7LD28_9ZZZZ</name>
<dbReference type="PIRSF" id="PIRSF006305">
    <property type="entry name" value="Maf"/>
    <property type="match status" value="1"/>
</dbReference>
<evidence type="ECO:0000256" key="1">
    <source>
        <dbReference type="ARBA" id="ARBA00001968"/>
    </source>
</evidence>
<comment type="cofactor">
    <cofactor evidence="1">
        <name>a divalent metal cation</name>
        <dbReference type="ChEBI" id="CHEBI:60240"/>
    </cofactor>
</comment>